<sequence length="340" mass="35312">METWTVKTDDGEGHLELHTFRPETPGPGGSAAAGATTGAGPGAGSGVVVVHGTLVTDALYRPFARKLSRLLGRPVHCYNRRGRAGSSPQPADYSAATEIADLAAVLRETGASDVVAHSYGGFVALQAARSLPIRRMVTYDAAVSLSGNLSRRWRPELERSVAAGKLDEAWAHLVQGLETAGPVSRLPLGALRMLSIVSARTSLGAEMRELLPTAVAEMRAVLDADAEVADFTSITTPTLMLSGGWSPAYFAETGRQLAAAVPALTFAVVPGQLHEGPIRPGNRLALRAARFLLGGPGAASTATGRGIGSITGTMAGGMPGIYGRIPGRIPGRTRRPGPDR</sequence>
<feature type="compositionally biased region" description="Gly residues" evidence="1">
    <location>
        <begin position="26"/>
        <end position="38"/>
    </location>
</feature>
<name>A0ABN2YG61_9MICC</name>
<feature type="region of interest" description="Disordered" evidence="1">
    <location>
        <begin position="1"/>
        <end position="38"/>
    </location>
</feature>
<reference evidence="3 4" key="1">
    <citation type="journal article" date="2019" name="Int. J. Syst. Evol. Microbiol.">
        <title>The Global Catalogue of Microorganisms (GCM) 10K type strain sequencing project: providing services to taxonomists for standard genome sequencing and annotation.</title>
        <authorList>
            <consortium name="The Broad Institute Genomics Platform"/>
            <consortium name="The Broad Institute Genome Sequencing Center for Infectious Disease"/>
            <person name="Wu L."/>
            <person name="Ma J."/>
        </authorList>
    </citation>
    <scope>NUCLEOTIDE SEQUENCE [LARGE SCALE GENOMIC DNA]</scope>
    <source>
        <strain evidence="3 4">JCM 15921</strain>
    </source>
</reference>
<evidence type="ECO:0000259" key="2">
    <source>
        <dbReference type="Pfam" id="PF12697"/>
    </source>
</evidence>
<dbReference type="PANTHER" id="PTHR43194">
    <property type="entry name" value="HYDROLASE ALPHA/BETA FOLD FAMILY"/>
    <property type="match status" value="1"/>
</dbReference>
<dbReference type="SUPFAM" id="SSF53474">
    <property type="entry name" value="alpha/beta-Hydrolases"/>
    <property type="match status" value="1"/>
</dbReference>
<feature type="compositionally biased region" description="Basic and acidic residues" evidence="1">
    <location>
        <begin position="7"/>
        <end position="21"/>
    </location>
</feature>
<gene>
    <name evidence="3" type="ORF">GCM10009825_04010</name>
</gene>
<accession>A0ABN2YG61</accession>
<feature type="domain" description="AB hydrolase-1" evidence="2">
    <location>
        <begin position="47"/>
        <end position="270"/>
    </location>
</feature>
<dbReference type="RefSeq" id="WP_344361481.1">
    <property type="nucleotide sequence ID" value="NZ_BAAAQB010000006.1"/>
</dbReference>
<comment type="caution">
    <text evidence="3">The sequence shown here is derived from an EMBL/GenBank/DDBJ whole genome shotgun (WGS) entry which is preliminary data.</text>
</comment>
<dbReference type="EMBL" id="BAAAQB010000006">
    <property type="protein sequence ID" value="GAA2126700.1"/>
    <property type="molecule type" value="Genomic_DNA"/>
</dbReference>
<dbReference type="Proteomes" id="UP001500102">
    <property type="component" value="Unassembled WGS sequence"/>
</dbReference>
<organism evidence="3 4">
    <name type="scientific">Arthrobacter humicola</name>
    <dbReference type="NCBI Taxonomy" id="409291"/>
    <lineage>
        <taxon>Bacteria</taxon>
        <taxon>Bacillati</taxon>
        <taxon>Actinomycetota</taxon>
        <taxon>Actinomycetes</taxon>
        <taxon>Micrococcales</taxon>
        <taxon>Micrococcaceae</taxon>
        <taxon>Arthrobacter</taxon>
    </lineage>
</organism>
<dbReference type="InterPro" id="IPR029058">
    <property type="entry name" value="AB_hydrolase_fold"/>
</dbReference>
<proteinExistence type="predicted"/>
<dbReference type="Pfam" id="PF12697">
    <property type="entry name" value="Abhydrolase_6"/>
    <property type="match status" value="1"/>
</dbReference>
<feature type="compositionally biased region" description="Basic residues" evidence="1">
    <location>
        <begin position="331"/>
        <end position="340"/>
    </location>
</feature>
<dbReference type="InterPro" id="IPR050228">
    <property type="entry name" value="Carboxylesterase_BioH"/>
</dbReference>
<evidence type="ECO:0000313" key="4">
    <source>
        <dbReference type="Proteomes" id="UP001500102"/>
    </source>
</evidence>
<evidence type="ECO:0000313" key="3">
    <source>
        <dbReference type="EMBL" id="GAA2126700.1"/>
    </source>
</evidence>
<feature type="region of interest" description="Disordered" evidence="1">
    <location>
        <begin position="321"/>
        <end position="340"/>
    </location>
</feature>
<feature type="compositionally biased region" description="Low complexity" evidence="1">
    <location>
        <begin position="321"/>
        <end position="330"/>
    </location>
</feature>
<protein>
    <recommendedName>
        <fullName evidence="2">AB hydrolase-1 domain-containing protein</fullName>
    </recommendedName>
</protein>
<dbReference type="InterPro" id="IPR000073">
    <property type="entry name" value="AB_hydrolase_1"/>
</dbReference>
<dbReference type="PANTHER" id="PTHR43194:SF5">
    <property type="entry name" value="PIMELOYL-[ACYL-CARRIER PROTEIN] METHYL ESTER ESTERASE"/>
    <property type="match status" value="1"/>
</dbReference>
<dbReference type="Gene3D" id="3.40.50.1820">
    <property type="entry name" value="alpha/beta hydrolase"/>
    <property type="match status" value="1"/>
</dbReference>
<evidence type="ECO:0000256" key="1">
    <source>
        <dbReference type="SAM" id="MobiDB-lite"/>
    </source>
</evidence>
<keyword evidence="4" id="KW-1185">Reference proteome</keyword>